<feature type="domain" description="Peptidase S49" evidence="6">
    <location>
        <begin position="131"/>
        <end position="279"/>
    </location>
</feature>
<evidence type="ECO:0000313" key="7">
    <source>
        <dbReference type="EMBL" id="SFV55692.1"/>
    </source>
</evidence>
<name>A0A1W1BQF2_9ZZZZ</name>
<protein>
    <submittedName>
        <fullName evidence="7">Periplasmic serine proteases (ClpP class)</fullName>
    </submittedName>
</protein>
<dbReference type="PANTHER" id="PTHR42987:SF8">
    <property type="entry name" value="PROTEINASE"/>
    <property type="match status" value="1"/>
</dbReference>
<sequence>MFNNNNTEKQAVEQLAEISKELIKQNRSKTRWRRLMFLVVLTYIGIISYASFDTRTIDKLTQKEKPFIAEVILSGVIMDGGDIEADKTIELLTTAFSEKNSKAVILRLNSPGGSPVQSNRIYNGIKALKKQYKNKKFIVVIDDICASGCYFIASIADEIYADKSSIVGSIGVVMSGFGFVKTIEKLGVERRLYTAGKYKGFLDSFSKEDKFARQHIQKEILEKSHQNFINAVKEGRGNRLGNDENLFTGLVWLGDKAIELGLIDGIGDTKLVAKKLKIKTVVEYKVRKTLLEELMESSFKGITKATLEGFSQIKLQ</sequence>
<dbReference type="AlphaFoldDB" id="A0A1W1BQF2"/>
<comment type="similarity">
    <text evidence="1">Belongs to the peptidase S49 family.</text>
</comment>
<proteinExistence type="inferred from homology"/>
<organism evidence="7">
    <name type="scientific">hydrothermal vent metagenome</name>
    <dbReference type="NCBI Taxonomy" id="652676"/>
    <lineage>
        <taxon>unclassified sequences</taxon>
        <taxon>metagenomes</taxon>
        <taxon>ecological metagenomes</taxon>
    </lineage>
</organism>
<evidence type="ECO:0000256" key="2">
    <source>
        <dbReference type="ARBA" id="ARBA00022670"/>
    </source>
</evidence>
<dbReference type="InterPro" id="IPR047272">
    <property type="entry name" value="S49_SppA_C"/>
</dbReference>
<keyword evidence="5" id="KW-0812">Transmembrane</keyword>
<feature type="transmembrane region" description="Helical" evidence="5">
    <location>
        <begin position="35"/>
        <end position="52"/>
    </location>
</feature>
<keyword evidence="5" id="KW-0472">Membrane</keyword>
<keyword evidence="3" id="KW-0378">Hydrolase</keyword>
<dbReference type="PANTHER" id="PTHR42987">
    <property type="entry name" value="PEPTIDASE S49"/>
    <property type="match status" value="1"/>
</dbReference>
<reference evidence="7" key="1">
    <citation type="submission" date="2016-10" db="EMBL/GenBank/DDBJ databases">
        <authorList>
            <person name="de Groot N.N."/>
        </authorList>
    </citation>
    <scope>NUCLEOTIDE SEQUENCE</scope>
</reference>
<evidence type="ECO:0000256" key="3">
    <source>
        <dbReference type="ARBA" id="ARBA00022801"/>
    </source>
</evidence>
<dbReference type="EMBL" id="FPHJ01000014">
    <property type="protein sequence ID" value="SFV55692.1"/>
    <property type="molecule type" value="Genomic_DNA"/>
</dbReference>
<keyword evidence="2 7" id="KW-0645">Protease</keyword>
<dbReference type="InterPro" id="IPR029045">
    <property type="entry name" value="ClpP/crotonase-like_dom_sf"/>
</dbReference>
<keyword evidence="4" id="KW-0720">Serine protease</keyword>
<dbReference type="SUPFAM" id="SSF52096">
    <property type="entry name" value="ClpP/crotonase"/>
    <property type="match status" value="1"/>
</dbReference>
<dbReference type="GO" id="GO:0008236">
    <property type="term" value="F:serine-type peptidase activity"/>
    <property type="evidence" value="ECO:0007669"/>
    <property type="project" value="UniProtKB-KW"/>
</dbReference>
<evidence type="ECO:0000259" key="6">
    <source>
        <dbReference type="Pfam" id="PF01343"/>
    </source>
</evidence>
<evidence type="ECO:0000256" key="5">
    <source>
        <dbReference type="SAM" id="Phobius"/>
    </source>
</evidence>
<evidence type="ECO:0000256" key="4">
    <source>
        <dbReference type="ARBA" id="ARBA00022825"/>
    </source>
</evidence>
<dbReference type="Gene3D" id="3.90.226.10">
    <property type="entry name" value="2-enoyl-CoA Hydratase, Chain A, domain 1"/>
    <property type="match status" value="1"/>
</dbReference>
<keyword evidence="5" id="KW-1133">Transmembrane helix</keyword>
<dbReference type="InterPro" id="IPR002142">
    <property type="entry name" value="Peptidase_S49"/>
</dbReference>
<evidence type="ECO:0000256" key="1">
    <source>
        <dbReference type="ARBA" id="ARBA00008683"/>
    </source>
</evidence>
<dbReference type="Gene3D" id="6.20.330.10">
    <property type="match status" value="1"/>
</dbReference>
<accession>A0A1W1BQF2</accession>
<dbReference type="GO" id="GO:0006508">
    <property type="term" value="P:proteolysis"/>
    <property type="evidence" value="ECO:0007669"/>
    <property type="project" value="UniProtKB-KW"/>
</dbReference>
<gene>
    <name evidence="7" type="ORF">MNB_SUP05-5-379</name>
</gene>
<dbReference type="Pfam" id="PF01343">
    <property type="entry name" value="Peptidase_S49"/>
    <property type="match status" value="1"/>
</dbReference>
<dbReference type="CDD" id="cd07023">
    <property type="entry name" value="S49_Sppa_N_C"/>
    <property type="match status" value="1"/>
</dbReference>